<evidence type="ECO:0000313" key="2">
    <source>
        <dbReference type="Proteomes" id="UP001219349"/>
    </source>
</evidence>
<dbReference type="RefSeq" id="WP_271886729.1">
    <property type="nucleotide sequence ID" value="NZ_CP067136.1"/>
</dbReference>
<dbReference type="Proteomes" id="UP001219349">
    <property type="component" value="Chromosome"/>
</dbReference>
<dbReference type="EMBL" id="CP067136">
    <property type="protein sequence ID" value="WCR06057.1"/>
    <property type="molecule type" value="Genomic_DNA"/>
</dbReference>
<reference evidence="1 2" key="1">
    <citation type="submission" date="2021-01" db="EMBL/GenBank/DDBJ databases">
        <title>Biogeographic distribution of Paracoccus.</title>
        <authorList>
            <person name="Hollensteiner J."/>
            <person name="Leineberger J."/>
            <person name="Brinkhoff T."/>
            <person name="Daniel R."/>
        </authorList>
    </citation>
    <scope>NUCLEOTIDE SEQUENCE [LARGE SCALE GENOMIC DNA]</scope>
    <source>
        <strain evidence="1 2">KCTC 22803</strain>
    </source>
</reference>
<proteinExistence type="predicted"/>
<accession>A0ABY7SHR0</accession>
<organism evidence="1 2">
    <name type="scientific">Paracoccus fistulariae</name>
    <dbReference type="NCBI Taxonomy" id="658446"/>
    <lineage>
        <taxon>Bacteria</taxon>
        <taxon>Pseudomonadati</taxon>
        <taxon>Pseudomonadota</taxon>
        <taxon>Alphaproteobacteria</taxon>
        <taxon>Rhodobacterales</taxon>
        <taxon>Paracoccaceae</taxon>
        <taxon>Paracoccus</taxon>
    </lineage>
</organism>
<name>A0ABY7SHR0_9RHOB</name>
<sequence length="143" mass="15734">MTEGSRANLKRAIVSRLDSIAEEHRLGHQAAYANRYKMRSLHDAPIELMFEKHPETEPHLWALAAQVAAIPKGSLVAEPYPKADLYKVPAKGGGMQYGRHSALEDMTLLGRADLVRFTLRSVADLDVVLSAVMQAKRQVSGGD</sequence>
<keyword evidence="2" id="KW-1185">Reference proteome</keyword>
<evidence type="ECO:0000313" key="1">
    <source>
        <dbReference type="EMBL" id="WCR06057.1"/>
    </source>
</evidence>
<protein>
    <submittedName>
        <fullName evidence="1">Uncharacterized protein</fullName>
    </submittedName>
</protein>
<gene>
    <name evidence="1" type="ORF">JHX87_11115</name>
</gene>